<dbReference type="Proteomes" id="UP000275772">
    <property type="component" value="Unassembled WGS sequence"/>
</dbReference>
<evidence type="ECO:0000313" key="2">
    <source>
        <dbReference type="EMBL" id="SZF02942.1"/>
    </source>
</evidence>
<protein>
    <recommendedName>
        <fullName evidence="1">SAM domain-containing protein</fullName>
    </recommendedName>
</protein>
<dbReference type="Pfam" id="PF00536">
    <property type="entry name" value="SAM_1"/>
    <property type="match status" value="1"/>
</dbReference>
<sequence>MASNFTHTLHDLSLDEYREELLARGYSNWEQLMAITEQELLDLEIRPGSRRKLQRAIARFFQWPDCQPLPSATELERFRQRKFSILTSKPLSSRAPVALRKSKPTSSITD</sequence>
<feature type="domain" description="SAM" evidence="1">
    <location>
        <begin position="9"/>
        <end position="59"/>
    </location>
</feature>
<dbReference type="VEuPathDB" id="FungiDB:BLGHR1_13728"/>
<dbReference type="CDD" id="cd09487">
    <property type="entry name" value="SAM_superfamily"/>
    <property type="match status" value="1"/>
</dbReference>
<gene>
    <name evidence="2" type="ORF">BLGHR1_13728</name>
</gene>
<dbReference type="EMBL" id="UNSH01000046">
    <property type="protein sequence ID" value="SZF02942.1"/>
    <property type="molecule type" value="Genomic_DNA"/>
</dbReference>
<proteinExistence type="predicted"/>
<dbReference type="AlphaFoldDB" id="A0A383UUK1"/>
<name>A0A383UUK1_BLUHO</name>
<evidence type="ECO:0000313" key="3">
    <source>
        <dbReference type="Proteomes" id="UP000275772"/>
    </source>
</evidence>
<organism evidence="2 3">
    <name type="scientific">Blumeria hordei</name>
    <name type="common">Barley powdery mildew</name>
    <name type="synonym">Blumeria graminis f. sp. hordei</name>
    <dbReference type="NCBI Taxonomy" id="2867405"/>
    <lineage>
        <taxon>Eukaryota</taxon>
        <taxon>Fungi</taxon>
        <taxon>Dikarya</taxon>
        <taxon>Ascomycota</taxon>
        <taxon>Pezizomycotina</taxon>
        <taxon>Leotiomycetes</taxon>
        <taxon>Erysiphales</taxon>
        <taxon>Erysiphaceae</taxon>
        <taxon>Blumeria</taxon>
    </lineage>
</organism>
<dbReference type="InterPro" id="IPR001660">
    <property type="entry name" value="SAM"/>
</dbReference>
<dbReference type="Gene3D" id="1.10.150.50">
    <property type="entry name" value="Transcription Factor, Ets-1"/>
    <property type="match status" value="1"/>
</dbReference>
<evidence type="ECO:0000259" key="1">
    <source>
        <dbReference type="Pfam" id="PF00536"/>
    </source>
</evidence>
<dbReference type="SUPFAM" id="SSF47769">
    <property type="entry name" value="SAM/Pointed domain"/>
    <property type="match status" value="1"/>
</dbReference>
<accession>A0A383UUK1</accession>
<dbReference type="InterPro" id="IPR013761">
    <property type="entry name" value="SAM/pointed_sf"/>
</dbReference>
<reference evidence="2 3" key="1">
    <citation type="submission" date="2017-11" db="EMBL/GenBank/DDBJ databases">
        <authorList>
            <person name="Kracher B."/>
        </authorList>
    </citation>
    <scope>NUCLEOTIDE SEQUENCE [LARGE SCALE GENOMIC DNA]</scope>
    <source>
        <strain evidence="2 3">RACE1</strain>
    </source>
</reference>